<dbReference type="Pfam" id="PF02170">
    <property type="entry name" value="PAZ"/>
    <property type="match status" value="1"/>
</dbReference>
<gene>
    <name evidence="4" type="ORF">PGQ11_007054</name>
</gene>
<dbReference type="Pfam" id="PF08699">
    <property type="entry name" value="ArgoL1"/>
    <property type="match status" value="1"/>
</dbReference>
<dbReference type="InterPro" id="IPR012337">
    <property type="entry name" value="RNaseH-like_sf"/>
</dbReference>
<accession>A0ABR2IUL3</accession>
<dbReference type="Pfam" id="PF16486">
    <property type="entry name" value="ArgoN"/>
    <property type="match status" value="1"/>
</dbReference>
<evidence type="ECO:0000313" key="4">
    <source>
        <dbReference type="EMBL" id="KAK8868476.1"/>
    </source>
</evidence>
<dbReference type="InterPro" id="IPR003100">
    <property type="entry name" value="PAZ_dom"/>
</dbReference>
<dbReference type="EMBL" id="JAPCWZ010000004">
    <property type="protein sequence ID" value="KAK8868476.1"/>
    <property type="molecule type" value="Genomic_DNA"/>
</dbReference>
<organism evidence="4 5">
    <name type="scientific">Apiospora arundinis</name>
    <dbReference type="NCBI Taxonomy" id="335852"/>
    <lineage>
        <taxon>Eukaryota</taxon>
        <taxon>Fungi</taxon>
        <taxon>Dikarya</taxon>
        <taxon>Ascomycota</taxon>
        <taxon>Pezizomycotina</taxon>
        <taxon>Sordariomycetes</taxon>
        <taxon>Xylariomycetidae</taxon>
        <taxon>Amphisphaeriales</taxon>
        <taxon>Apiosporaceae</taxon>
        <taxon>Apiospora</taxon>
    </lineage>
</organism>
<dbReference type="PROSITE" id="PS50822">
    <property type="entry name" value="PIWI"/>
    <property type="match status" value="1"/>
</dbReference>
<feature type="region of interest" description="Disordered" evidence="1">
    <location>
        <begin position="1"/>
        <end position="40"/>
    </location>
</feature>
<keyword evidence="5" id="KW-1185">Reference proteome</keyword>
<dbReference type="Proteomes" id="UP001390339">
    <property type="component" value="Unassembled WGS sequence"/>
</dbReference>
<dbReference type="Pfam" id="PF02171">
    <property type="entry name" value="Piwi"/>
    <property type="match status" value="1"/>
</dbReference>
<dbReference type="SMART" id="SM00950">
    <property type="entry name" value="Piwi"/>
    <property type="match status" value="1"/>
</dbReference>
<dbReference type="CDD" id="cd02846">
    <property type="entry name" value="PAZ_argonaute_like"/>
    <property type="match status" value="1"/>
</dbReference>
<dbReference type="InterPro" id="IPR003165">
    <property type="entry name" value="Piwi"/>
</dbReference>
<dbReference type="InterPro" id="IPR014811">
    <property type="entry name" value="ArgoL1"/>
</dbReference>
<dbReference type="InterPro" id="IPR032474">
    <property type="entry name" value="Argonaute_N"/>
</dbReference>
<dbReference type="InterPro" id="IPR036397">
    <property type="entry name" value="RNaseH_sf"/>
</dbReference>
<evidence type="ECO:0000256" key="1">
    <source>
        <dbReference type="SAM" id="MobiDB-lite"/>
    </source>
</evidence>
<proteinExistence type="predicted"/>
<feature type="compositionally biased region" description="Low complexity" evidence="1">
    <location>
        <begin position="10"/>
        <end position="23"/>
    </location>
</feature>
<name>A0ABR2IUL3_9PEZI</name>
<evidence type="ECO:0000259" key="3">
    <source>
        <dbReference type="PROSITE" id="PS50822"/>
    </source>
</evidence>
<dbReference type="Gene3D" id="2.170.260.10">
    <property type="entry name" value="paz domain"/>
    <property type="match status" value="1"/>
</dbReference>
<reference evidence="4 5" key="1">
    <citation type="journal article" date="2024" name="IMA Fungus">
        <title>Apiospora arundinis, a panoply of carbohydrate-active enzymes and secondary metabolites.</title>
        <authorList>
            <person name="Sorensen T."/>
            <person name="Petersen C."/>
            <person name="Muurmann A.T."/>
            <person name="Christiansen J.V."/>
            <person name="Brundto M.L."/>
            <person name="Overgaard C.K."/>
            <person name="Boysen A.T."/>
            <person name="Wollenberg R.D."/>
            <person name="Larsen T.O."/>
            <person name="Sorensen J.L."/>
            <person name="Nielsen K.L."/>
            <person name="Sondergaard T.E."/>
        </authorList>
    </citation>
    <scope>NUCLEOTIDE SEQUENCE [LARGE SCALE GENOMIC DNA]</scope>
    <source>
        <strain evidence="4 5">AAU 773</strain>
    </source>
</reference>
<feature type="compositionally biased region" description="Polar residues" evidence="1">
    <location>
        <begin position="31"/>
        <end position="40"/>
    </location>
</feature>
<feature type="domain" description="PAZ" evidence="2">
    <location>
        <begin position="290"/>
        <end position="427"/>
    </location>
</feature>
<dbReference type="SUPFAM" id="SSF53098">
    <property type="entry name" value="Ribonuclease H-like"/>
    <property type="match status" value="1"/>
</dbReference>
<feature type="domain" description="Piwi" evidence="3">
    <location>
        <begin position="493"/>
        <end position="641"/>
    </location>
</feature>
<sequence>MATPKKRVTSGASNSGANQGSPGVSHITAAMGSTTLQEDPNSLKVVGKRVDLPIEAYAKDVEKSPFTARPAGNEPGNEYRGSASINAFEVTATPKMDVYMYSVSVKDKTNPPRGLIKELWNSNTVQRAINPDPKKNPINWIFNGYNLAWCVIPKMKSDQEIKVTLDPGSKKETVFTLVIKYTRLIPMSPLRDYLNGGKNACTSDVVMCLNFLDHVLRQTPSTTHQLIGKNFFGQTPGPPKDIDGYLEVIKGSFASIRVGRDRNKEKGRGLIVNVDVANTVFWQPLILYDTVYTMVKKHFNLPEARVPEYLLPSRGSEGMIEPEAFQFLRRLRGVKFQVIIPKKSNEAQSRKTHIIERFHFDETKDGGANAMNVTFVKKDKDGKKTGEVTVLQHFKDFHGYEINRKMCPLVETKRHDYFPLEVCQILPLQRYRYKLVFEQTNTMIGYSASPPRDRIRDINDAVRNLRWATDSNLGAFGLRINDIMLNPKQPRAPAKLYFFRDGVSEGQFQHVIDTEVQAIKKVFTDNEYAKPKITVIAATKRHHIRAFLDSKNPGPGILVEDVATHPQHWDFYLYSHRAILGTSRPVHYHVIMDEIGHTKASLTNLIYQQCYQYSRCHTPVSLHPAIYYAHRISLRARSHVADKKEPGDDRIKVMPIGDLRNSMWFA</sequence>
<evidence type="ECO:0000313" key="5">
    <source>
        <dbReference type="Proteomes" id="UP001390339"/>
    </source>
</evidence>
<evidence type="ECO:0000259" key="2">
    <source>
        <dbReference type="PROSITE" id="PS50821"/>
    </source>
</evidence>
<protein>
    <submittedName>
        <fullName evidence="4">Protein argonaute</fullName>
    </submittedName>
</protein>
<dbReference type="PANTHER" id="PTHR22891">
    <property type="entry name" value="EUKARYOTIC TRANSLATION INITIATION FACTOR 2C"/>
    <property type="match status" value="1"/>
</dbReference>
<dbReference type="PROSITE" id="PS50821">
    <property type="entry name" value="PAZ"/>
    <property type="match status" value="1"/>
</dbReference>
<dbReference type="InterPro" id="IPR036085">
    <property type="entry name" value="PAZ_dom_sf"/>
</dbReference>
<dbReference type="SMART" id="SM01163">
    <property type="entry name" value="DUF1785"/>
    <property type="match status" value="1"/>
</dbReference>
<comment type="caution">
    <text evidence="4">The sequence shown here is derived from an EMBL/GenBank/DDBJ whole genome shotgun (WGS) entry which is preliminary data.</text>
</comment>
<dbReference type="SUPFAM" id="SSF101690">
    <property type="entry name" value="PAZ domain"/>
    <property type="match status" value="1"/>
</dbReference>
<dbReference type="Gene3D" id="3.30.420.10">
    <property type="entry name" value="Ribonuclease H-like superfamily/Ribonuclease H"/>
    <property type="match status" value="1"/>
</dbReference>